<protein>
    <recommendedName>
        <fullName evidence="2">alpha-L-rhamnosidase</fullName>
        <ecNumber evidence="2">3.2.1.40</ecNumber>
    </recommendedName>
</protein>
<feature type="domain" description="Bacterial alpha-L-rhamnosidase N-terminal" evidence="5">
    <location>
        <begin position="140"/>
        <end position="310"/>
    </location>
</feature>
<name>A0A143Z1B3_9LACT</name>
<sequence length="963" mass="106910">MNIEKLRTNHLENPIGYLLEPASFSWIVSGQTVPDMETKVVLAADAAFEEVLFESAWLNEINALDFQPEITLAPQQRYYWKVLVQAGAELFAESEPAFFETAKATGAWEAQWITPGSSGEGNQEAQQAQPILKKQFVIEKEVASARLYICGLGLYEFEVNGQRTCDEYLLPGYHAYDFWQQYQTFDVTDNLKVGGNALGILLGDGWYKGRFGFDGGYTNLYGEELKLIAELHLAYADGTAETIASDDSWLTKPGPILKSSIYDGEVYDARKEIAAWSEYADDLSGWQQVAVLPDATDKLSPRLSPALKYVERLVPEVIQSPAGETILDFGQNMVGWIAFKAHAPAGTELGYEVGEWLQDGCFYNENLRTAEAKFTYISDGTARVVRPHFTFYGFQYAKLIGFDAAVDPADFSGYVIHSELEVTGRIETANPKVNQLIKNALWGQKGNFLDVPTDCPQRDERMGWTGDAQIFARTASYNMYTPAFYRKFMHDLRLEQEQLDGSVPFVVPMLKPKDAGAFMGNGAAAWSDAATVIPWVLYEQHGDLSLLREQYATMVDWVEYIRREDERTGSNRLWTTGFQFGDWLALDGKNPHAPIGGTDPKLVASVYYYYSTTLTAKAAAALGNQADAEKYTTLAESIKAAIQAEFLTPKGRLAVNTQTAYVLFLYFDLGPEATRHRIIADFEAKLLEDDVHLKTGFVGTPYLCEALTKSGLTELAYSILLNEDYPSWLYAVDLGATTIWERWNSVLPDGKISGTDMNSLNHYAYGSIVEWLFRSVLGIQANPAQPGYRHFYLKPAPSAQLGAASGEYDSSSGKIKSAWSILEDGNLSFAFEVPTLSTATITLPHCQADEIAGQLQELGLVQAEIVQIGDGATFTVGGGAYAFTYKPLKAYKTNYSIAMTYRELLETKATRTVIFDQLPMLKGNDLALNQLDSPFETFSSVPIVQHFVNKEVLARIDAALAEL</sequence>
<dbReference type="AlphaFoldDB" id="A0A143Z1B3"/>
<dbReference type="Pfam" id="PF17389">
    <property type="entry name" value="Bac_rhamnosid6H"/>
    <property type="match status" value="1"/>
</dbReference>
<dbReference type="PIRSF" id="PIRSF010631">
    <property type="entry name" value="A-rhamnsds"/>
    <property type="match status" value="1"/>
</dbReference>
<dbReference type="Proteomes" id="UP000076878">
    <property type="component" value="Unassembled WGS sequence"/>
</dbReference>
<organism evidence="8 10">
    <name type="scientific">Trichococcus ilyis</name>
    <dbReference type="NCBI Taxonomy" id="640938"/>
    <lineage>
        <taxon>Bacteria</taxon>
        <taxon>Bacillati</taxon>
        <taxon>Bacillota</taxon>
        <taxon>Bacilli</taxon>
        <taxon>Lactobacillales</taxon>
        <taxon>Carnobacteriaceae</taxon>
        <taxon>Trichococcus</taxon>
    </lineage>
</organism>
<dbReference type="InterPro" id="IPR013783">
    <property type="entry name" value="Ig-like_fold"/>
</dbReference>
<dbReference type="GO" id="GO:0005975">
    <property type="term" value="P:carbohydrate metabolic process"/>
    <property type="evidence" value="ECO:0007669"/>
    <property type="project" value="InterPro"/>
</dbReference>
<gene>
    <name evidence="9" type="ORF">SAMN05216375_1177</name>
    <name evidence="8" type="ORF">TR210_2089</name>
</gene>
<evidence type="ECO:0000259" key="5">
    <source>
        <dbReference type="Pfam" id="PF08531"/>
    </source>
</evidence>
<reference evidence="9 11" key="2">
    <citation type="submission" date="2016-10" db="EMBL/GenBank/DDBJ databases">
        <authorList>
            <person name="Varghese N."/>
            <person name="Submissions S."/>
        </authorList>
    </citation>
    <scope>NUCLEOTIDE SEQUENCE [LARGE SCALE GENOMIC DNA]</scope>
    <source>
        <strain evidence="9 11">DSM 22150</strain>
    </source>
</reference>
<dbReference type="Gene3D" id="1.50.10.10">
    <property type="match status" value="1"/>
</dbReference>
<feature type="domain" description="Alpha-L-rhamnosidase concanavalin-like" evidence="4">
    <location>
        <begin position="320"/>
        <end position="417"/>
    </location>
</feature>
<evidence type="ECO:0000259" key="6">
    <source>
        <dbReference type="Pfam" id="PF17389"/>
    </source>
</evidence>
<dbReference type="GO" id="GO:0030596">
    <property type="term" value="F:alpha-L-rhamnosidase activity"/>
    <property type="evidence" value="ECO:0007669"/>
    <property type="project" value="UniProtKB-EC"/>
</dbReference>
<dbReference type="OrthoDB" id="9761045at2"/>
<dbReference type="Pfam" id="PF08531">
    <property type="entry name" value="Bac_rhamnosid_N"/>
    <property type="match status" value="1"/>
</dbReference>
<dbReference type="EC" id="3.2.1.40" evidence="2"/>
<dbReference type="PANTHER" id="PTHR33307">
    <property type="entry name" value="ALPHA-RHAMNOSIDASE (EUROFUNG)"/>
    <property type="match status" value="1"/>
</dbReference>
<dbReference type="Gene3D" id="2.60.40.10">
    <property type="entry name" value="Immunoglobulins"/>
    <property type="match status" value="1"/>
</dbReference>
<evidence type="ECO:0000313" key="11">
    <source>
        <dbReference type="Proteomes" id="UP000199280"/>
    </source>
</evidence>
<dbReference type="EMBL" id="FJNB01000016">
    <property type="protein sequence ID" value="CZR04220.1"/>
    <property type="molecule type" value="Genomic_DNA"/>
</dbReference>
<dbReference type="Pfam" id="PF17390">
    <property type="entry name" value="Bac_rhamnosid_C"/>
    <property type="match status" value="1"/>
</dbReference>
<dbReference type="InterPro" id="IPR035398">
    <property type="entry name" value="Bac_rhamnosid_C"/>
</dbReference>
<evidence type="ECO:0000313" key="9">
    <source>
        <dbReference type="EMBL" id="SEJ54812.1"/>
    </source>
</evidence>
<dbReference type="InterPro" id="IPR012341">
    <property type="entry name" value="6hp_glycosidase-like_sf"/>
</dbReference>
<evidence type="ECO:0000256" key="1">
    <source>
        <dbReference type="ARBA" id="ARBA00001445"/>
    </source>
</evidence>
<dbReference type="InterPro" id="IPR013737">
    <property type="entry name" value="Bac_rhamnosid_N"/>
</dbReference>
<evidence type="ECO:0000256" key="2">
    <source>
        <dbReference type="ARBA" id="ARBA00012652"/>
    </source>
</evidence>
<dbReference type="InterPro" id="IPR008902">
    <property type="entry name" value="Rhamnosid_concanavalin"/>
</dbReference>
<dbReference type="InterPro" id="IPR008928">
    <property type="entry name" value="6-hairpin_glycosidase_sf"/>
</dbReference>
<feature type="domain" description="Alpha-L-rhamnosidase six-hairpin glycosidase" evidence="6">
    <location>
        <begin position="423"/>
        <end position="776"/>
    </location>
</feature>
<dbReference type="InterPro" id="IPR035396">
    <property type="entry name" value="Bac_rhamnosid6H"/>
</dbReference>
<keyword evidence="11" id="KW-1185">Reference proteome</keyword>
<dbReference type="Pfam" id="PF25788">
    <property type="entry name" value="Ig_Rha78A_N"/>
    <property type="match status" value="1"/>
</dbReference>
<feature type="domain" description="Alpha-L-rhamnosidase C-terminal" evidence="7">
    <location>
        <begin position="778"/>
        <end position="853"/>
    </location>
</feature>
<dbReference type="EMBL" id="FNYT01000017">
    <property type="protein sequence ID" value="SEJ54812.1"/>
    <property type="molecule type" value="Genomic_DNA"/>
</dbReference>
<accession>A0A143Z1B3</accession>
<keyword evidence="3" id="KW-0378">Hydrolase</keyword>
<evidence type="ECO:0000313" key="10">
    <source>
        <dbReference type="Proteomes" id="UP000076878"/>
    </source>
</evidence>
<dbReference type="RefSeq" id="WP_068623537.1">
    <property type="nucleotide sequence ID" value="NZ_FJNB01000016.1"/>
</dbReference>
<dbReference type="Proteomes" id="UP000199280">
    <property type="component" value="Unassembled WGS sequence"/>
</dbReference>
<comment type="catalytic activity">
    <reaction evidence="1">
        <text>Hydrolysis of terminal non-reducing alpha-L-rhamnose residues in alpha-L-rhamnosides.</text>
        <dbReference type="EC" id="3.2.1.40"/>
    </reaction>
</comment>
<reference evidence="8 10" key="1">
    <citation type="submission" date="2016-02" db="EMBL/GenBank/DDBJ databases">
        <authorList>
            <person name="Wen L."/>
            <person name="He K."/>
            <person name="Yang H."/>
        </authorList>
    </citation>
    <scope>NUCLEOTIDE SEQUENCE [LARGE SCALE GENOMIC DNA]</scope>
    <source>
        <strain evidence="8">Trichococcus_R210</strain>
    </source>
</reference>
<proteinExistence type="predicted"/>
<dbReference type="Gene3D" id="2.60.120.260">
    <property type="entry name" value="Galactose-binding domain-like"/>
    <property type="match status" value="2"/>
</dbReference>
<dbReference type="InterPro" id="IPR016007">
    <property type="entry name" value="Alpha_rhamnosid"/>
</dbReference>
<evidence type="ECO:0000256" key="3">
    <source>
        <dbReference type="ARBA" id="ARBA00022801"/>
    </source>
</evidence>
<dbReference type="STRING" id="640938.TR210_2089"/>
<evidence type="ECO:0000313" key="8">
    <source>
        <dbReference type="EMBL" id="CZR04220.1"/>
    </source>
</evidence>
<dbReference type="Pfam" id="PF05592">
    <property type="entry name" value="Bac_rhamnosid"/>
    <property type="match status" value="1"/>
</dbReference>
<dbReference type="Gene3D" id="2.60.420.10">
    <property type="entry name" value="Maltose phosphorylase, domain 3"/>
    <property type="match status" value="1"/>
</dbReference>
<dbReference type="PANTHER" id="PTHR33307:SF6">
    <property type="entry name" value="ALPHA-RHAMNOSIDASE (EUROFUNG)-RELATED"/>
    <property type="match status" value="1"/>
</dbReference>
<dbReference type="SUPFAM" id="SSF48208">
    <property type="entry name" value="Six-hairpin glycosidases"/>
    <property type="match status" value="1"/>
</dbReference>
<evidence type="ECO:0000259" key="7">
    <source>
        <dbReference type="Pfam" id="PF17390"/>
    </source>
</evidence>
<evidence type="ECO:0000259" key="4">
    <source>
        <dbReference type="Pfam" id="PF05592"/>
    </source>
</evidence>